<protein>
    <submittedName>
        <fullName evidence="3">Flp pilus assembly protein CpaB</fullName>
    </submittedName>
</protein>
<dbReference type="STRING" id="1774968.AUC68_02020"/>
<dbReference type="InterPro" id="IPR017592">
    <property type="entry name" value="Pilus_assmbl_Flp-typ_CpaB"/>
</dbReference>
<keyword evidence="4" id="KW-1185">Reference proteome</keyword>
<dbReference type="InterPro" id="IPR031571">
    <property type="entry name" value="RcpC_dom"/>
</dbReference>
<feature type="domain" description="SAF" evidence="2">
    <location>
        <begin position="43"/>
        <end position="111"/>
    </location>
</feature>
<keyword evidence="1" id="KW-0732">Signal</keyword>
<dbReference type="SMART" id="SM00858">
    <property type="entry name" value="SAF"/>
    <property type="match status" value="1"/>
</dbReference>
<evidence type="ECO:0000313" key="4">
    <source>
        <dbReference type="Proteomes" id="UP000094501"/>
    </source>
</evidence>
<dbReference type="EMBL" id="LPWG01000010">
    <property type="protein sequence ID" value="ODR99924.1"/>
    <property type="molecule type" value="Genomic_DNA"/>
</dbReference>
<evidence type="ECO:0000259" key="2">
    <source>
        <dbReference type="SMART" id="SM00858"/>
    </source>
</evidence>
<dbReference type="AlphaFoldDB" id="A0A1E3W290"/>
<gene>
    <name evidence="3" type="ORF">AUC68_02020</name>
</gene>
<sequence>MKKGRVVVLGIAATAALAAAWMANSLISRPPEVQQVETTVGATDVLVASKDINLGDSVRADDFKWQQWPVEGVTPGLITKESQPDAPSELSGAVARAPFIAGEPIKDQKLIKISEGGVMAAILPRGMRAVSTPIREETAAGGFILPNDRVDVILSHKQKSGRKEETVSEAVLRNVRVLAIGQALENDDGEKVVAGKTATLELTPSQAEVLTLAQSIGEISLSLRSLADAQTTDESTAPIGDDGSSTVKLLKYGVPSRSFGVN</sequence>
<dbReference type="Proteomes" id="UP000094501">
    <property type="component" value="Unassembled WGS sequence"/>
</dbReference>
<organism evidence="3 4">
    <name type="scientific">Methyloceanibacter methanicus</name>
    <dbReference type="NCBI Taxonomy" id="1774968"/>
    <lineage>
        <taxon>Bacteria</taxon>
        <taxon>Pseudomonadati</taxon>
        <taxon>Pseudomonadota</taxon>
        <taxon>Alphaproteobacteria</taxon>
        <taxon>Hyphomicrobiales</taxon>
        <taxon>Hyphomicrobiaceae</taxon>
        <taxon>Methyloceanibacter</taxon>
    </lineage>
</organism>
<accession>A0A1E3W290</accession>
<dbReference type="Pfam" id="PF08666">
    <property type="entry name" value="SAF"/>
    <property type="match status" value="1"/>
</dbReference>
<proteinExistence type="predicted"/>
<dbReference type="RefSeq" id="WP_069436763.1">
    <property type="nucleotide sequence ID" value="NZ_LPWG01000010.1"/>
</dbReference>
<dbReference type="OrthoDB" id="163768at2"/>
<dbReference type="Pfam" id="PF16976">
    <property type="entry name" value="RcpC"/>
    <property type="match status" value="1"/>
</dbReference>
<feature type="chain" id="PRO_5009138893" evidence="1">
    <location>
        <begin position="19"/>
        <end position="262"/>
    </location>
</feature>
<dbReference type="NCBIfam" id="TIGR03177">
    <property type="entry name" value="pilus_cpaB"/>
    <property type="match status" value="1"/>
</dbReference>
<evidence type="ECO:0000256" key="1">
    <source>
        <dbReference type="SAM" id="SignalP"/>
    </source>
</evidence>
<dbReference type="CDD" id="cd11614">
    <property type="entry name" value="SAF_CpaB_FlgA_like"/>
    <property type="match status" value="1"/>
</dbReference>
<dbReference type="InterPro" id="IPR013974">
    <property type="entry name" value="SAF"/>
</dbReference>
<feature type="signal peptide" evidence="1">
    <location>
        <begin position="1"/>
        <end position="18"/>
    </location>
</feature>
<name>A0A1E3W290_9HYPH</name>
<reference evidence="3 4" key="1">
    <citation type="journal article" date="2016" name="Environ. Microbiol.">
        <title>New Methyloceanibacter diversity from North Sea sediments includes methanotroph containing solely the soluble methane monooxygenase.</title>
        <authorList>
            <person name="Vekeman B."/>
            <person name="Kerckhof F.M."/>
            <person name="Cremers G."/>
            <person name="de Vos P."/>
            <person name="Vandamme P."/>
            <person name="Boon N."/>
            <person name="Op den Camp H.J."/>
            <person name="Heylen K."/>
        </authorList>
    </citation>
    <scope>NUCLEOTIDE SEQUENCE [LARGE SCALE GENOMIC DNA]</scope>
    <source>
        <strain evidence="3 4">R-67174</strain>
    </source>
</reference>
<evidence type="ECO:0000313" key="3">
    <source>
        <dbReference type="EMBL" id="ODR99924.1"/>
    </source>
</evidence>
<comment type="caution">
    <text evidence="3">The sequence shown here is derived from an EMBL/GenBank/DDBJ whole genome shotgun (WGS) entry which is preliminary data.</text>
</comment>